<accession>A0A1T4ZYK3</accession>
<dbReference type="Proteomes" id="UP000189981">
    <property type="component" value="Unassembled WGS sequence"/>
</dbReference>
<evidence type="ECO:0008006" key="3">
    <source>
        <dbReference type="Google" id="ProtNLM"/>
    </source>
</evidence>
<protein>
    <recommendedName>
        <fullName evidence="3">Phenylalanyl-tRNA synthetase subunit beta</fullName>
    </recommendedName>
</protein>
<evidence type="ECO:0000313" key="1">
    <source>
        <dbReference type="EMBL" id="SKB27810.1"/>
    </source>
</evidence>
<keyword evidence="2" id="KW-1185">Reference proteome</keyword>
<reference evidence="2" key="1">
    <citation type="submission" date="2017-02" db="EMBL/GenBank/DDBJ databases">
        <authorList>
            <person name="Varghese N."/>
            <person name="Submissions S."/>
        </authorList>
    </citation>
    <scope>NUCLEOTIDE SEQUENCE [LARGE SCALE GENOMIC DNA]</scope>
    <source>
        <strain evidence="2">DSM 22385</strain>
    </source>
</reference>
<dbReference type="RefSeq" id="WP_079700607.1">
    <property type="nucleotide sequence ID" value="NZ_FUYR01000001.1"/>
</dbReference>
<gene>
    <name evidence="1" type="ORF">SAMN05661099_0089</name>
</gene>
<sequence length="102" mass="11630">MSVADQLSKVVDKTGRLIDLCVALQEENDLLKRENESQKKIVLSSDSRIKDLEEKLRVLTLARSLEGMPSNELGMSEKTLDIKQKITEFVREIDKCIVLLKK</sequence>
<dbReference type="AlphaFoldDB" id="A0A1T4ZYK3"/>
<proteinExistence type="predicted"/>
<name>A0A1T4ZYK3_9SPHI</name>
<dbReference type="STRING" id="572036.SAMN05661099_0089"/>
<dbReference type="OrthoDB" id="1467932at2"/>
<organism evidence="1 2">
    <name type="scientific">Daejeonella lutea</name>
    <dbReference type="NCBI Taxonomy" id="572036"/>
    <lineage>
        <taxon>Bacteria</taxon>
        <taxon>Pseudomonadati</taxon>
        <taxon>Bacteroidota</taxon>
        <taxon>Sphingobacteriia</taxon>
        <taxon>Sphingobacteriales</taxon>
        <taxon>Sphingobacteriaceae</taxon>
        <taxon>Daejeonella</taxon>
    </lineage>
</organism>
<dbReference type="EMBL" id="FUYR01000001">
    <property type="protein sequence ID" value="SKB27810.1"/>
    <property type="molecule type" value="Genomic_DNA"/>
</dbReference>
<evidence type="ECO:0000313" key="2">
    <source>
        <dbReference type="Proteomes" id="UP000189981"/>
    </source>
</evidence>